<proteinExistence type="predicted"/>
<evidence type="ECO:0000259" key="3">
    <source>
        <dbReference type="Pfam" id="PF09922"/>
    </source>
</evidence>
<feature type="domain" description="DUF1707" evidence="2">
    <location>
        <begin position="21"/>
        <end position="66"/>
    </location>
</feature>
<dbReference type="PANTHER" id="PTHR40763">
    <property type="entry name" value="MEMBRANE PROTEIN-RELATED"/>
    <property type="match status" value="1"/>
</dbReference>
<gene>
    <name evidence="4" type="ORF">SDC9_13477</name>
</gene>
<dbReference type="EMBL" id="VSSQ01000038">
    <property type="protein sequence ID" value="MPL67774.1"/>
    <property type="molecule type" value="Genomic_DNA"/>
</dbReference>
<dbReference type="InterPro" id="IPR012551">
    <property type="entry name" value="DUF1707_SHOCT-like"/>
</dbReference>
<evidence type="ECO:0000313" key="4">
    <source>
        <dbReference type="EMBL" id="MPL67774.1"/>
    </source>
</evidence>
<evidence type="ECO:0000256" key="1">
    <source>
        <dbReference type="SAM" id="MobiDB-lite"/>
    </source>
</evidence>
<dbReference type="AlphaFoldDB" id="A0A644TLM5"/>
<evidence type="ECO:0000259" key="2">
    <source>
        <dbReference type="Pfam" id="PF08044"/>
    </source>
</evidence>
<organism evidence="4">
    <name type="scientific">bioreactor metagenome</name>
    <dbReference type="NCBI Taxonomy" id="1076179"/>
    <lineage>
        <taxon>unclassified sequences</taxon>
        <taxon>metagenomes</taxon>
        <taxon>ecological metagenomes</taxon>
    </lineage>
</organism>
<dbReference type="Pfam" id="PF08044">
    <property type="entry name" value="DUF1707"/>
    <property type="match status" value="1"/>
</dbReference>
<name>A0A644TLM5_9ZZZZ</name>
<dbReference type="PANTHER" id="PTHR40763:SF5">
    <property type="entry name" value="MEMBRANE PROTEIN"/>
    <property type="match status" value="1"/>
</dbReference>
<comment type="caution">
    <text evidence="4">The sequence shown here is derived from an EMBL/GenBank/DDBJ whole genome shotgun (WGS) entry which is preliminary data.</text>
</comment>
<reference evidence="4" key="1">
    <citation type="submission" date="2019-08" db="EMBL/GenBank/DDBJ databases">
        <authorList>
            <person name="Kucharzyk K."/>
            <person name="Murdoch R.W."/>
            <person name="Higgins S."/>
            <person name="Loffler F."/>
        </authorList>
    </citation>
    <scope>NUCLEOTIDE SEQUENCE</scope>
</reference>
<protein>
    <submittedName>
        <fullName evidence="4">Uncharacterized protein</fullName>
    </submittedName>
</protein>
<feature type="domain" description="Cell wall-active antibiotics response LiaF-like C-terminal" evidence="3">
    <location>
        <begin position="114"/>
        <end position="193"/>
    </location>
</feature>
<sequence>MNEEKSLRSGNESPFDLPRLRDQAMDLLTEAFANGTLSLEEYERRAGLIQKAMLPSEITGQIAGLPRSTAQRTENPAARTEARPSRASRPMPDGLELIPVEEKSGSPEFSLCIMGDRKLAGDWLNSDQATSFTLMGSTTLDLRGTVLPPGRLKIDAMAIMGEIQILVPPGLPVKMSAFPFMGEATVKGSVEQRIVPGMPWVDVSGIALMGSIVVKVL</sequence>
<dbReference type="Pfam" id="PF09922">
    <property type="entry name" value="LiaF-like_C"/>
    <property type="match status" value="1"/>
</dbReference>
<accession>A0A644TLM5</accession>
<dbReference type="InterPro" id="IPR024425">
    <property type="entry name" value="LiaF-like_C"/>
</dbReference>
<feature type="region of interest" description="Disordered" evidence="1">
    <location>
        <begin position="64"/>
        <end position="93"/>
    </location>
</feature>